<gene>
    <name evidence="2" type="ORF">J1605_017407</name>
</gene>
<evidence type="ECO:0000256" key="1">
    <source>
        <dbReference type="SAM" id="MobiDB-lite"/>
    </source>
</evidence>
<reference evidence="2 3" key="1">
    <citation type="submission" date="2022-11" db="EMBL/GenBank/DDBJ databases">
        <title>Whole genome sequence of Eschrichtius robustus ER-17-0199.</title>
        <authorList>
            <person name="Bruniche-Olsen A."/>
            <person name="Black A.N."/>
            <person name="Fields C.J."/>
            <person name="Walden K."/>
            <person name="Dewoody J.A."/>
        </authorList>
    </citation>
    <scope>NUCLEOTIDE SEQUENCE [LARGE SCALE GENOMIC DNA]</scope>
    <source>
        <strain evidence="2">ER-17-0199</strain>
        <tissue evidence="2">Blubber</tissue>
    </source>
</reference>
<feature type="compositionally biased region" description="Basic and acidic residues" evidence="1">
    <location>
        <begin position="124"/>
        <end position="140"/>
    </location>
</feature>
<evidence type="ECO:0000313" key="2">
    <source>
        <dbReference type="EMBL" id="KAJ8797179.1"/>
    </source>
</evidence>
<evidence type="ECO:0000313" key="3">
    <source>
        <dbReference type="Proteomes" id="UP001159641"/>
    </source>
</evidence>
<dbReference type="EMBL" id="JAIQCJ010000254">
    <property type="protein sequence ID" value="KAJ8797179.1"/>
    <property type="molecule type" value="Genomic_DNA"/>
</dbReference>
<accession>A0AB34I3L3</accession>
<protein>
    <submittedName>
        <fullName evidence="2">Uncharacterized protein</fullName>
    </submittedName>
</protein>
<name>A0AB34I3L3_ESCRO</name>
<dbReference type="Proteomes" id="UP001159641">
    <property type="component" value="Unassembled WGS sequence"/>
</dbReference>
<comment type="caution">
    <text evidence="2">The sequence shown here is derived from an EMBL/GenBank/DDBJ whole genome shotgun (WGS) entry which is preliminary data.</text>
</comment>
<feature type="region of interest" description="Disordered" evidence="1">
    <location>
        <begin position="90"/>
        <end position="140"/>
    </location>
</feature>
<organism evidence="2 3">
    <name type="scientific">Eschrichtius robustus</name>
    <name type="common">California gray whale</name>
    <name type="synonym">Eschrichtius gibbosus</name>
    <dbReference type="NCBI Taxonomy" id="9764"/>
    <lineage>
        <taxon>Eukaryota</taxon>
        <taxon>Metazoa</taxon>
        <taxon>Chordata</taxon>
        <taxon>Craniata</taxon>
        <taxon>Vertebrata</taxon>
        <taxon>Euteleostomi</taxon>
        <taxon>Mammalia</taxon>
        <taxon>Eutheria</taxon>
        <taxon>Laurasiatheria</taxon>
        <taxon>Artiodactyla</taxon>
        <taxon>Whippomorpha</taxon>
        <taxon>Cetacea</taxon>
        <taxon>Mysticeti</taxon>
        <taxon>Eschrichtiidae</taxon>
        <taxon>Eschrichtius</taxon>
    </lineage>
</organism>
<dbReference type="AlphaFoldDB" id="A0AB34I3L3"/>
<proteinExistence type="predicted"/>
<keyword evidence="3" id="KW-1185">Reference proteome</keyword>
<sequence length="140" mass="15582">MERNEEQGTLKGKFSSSTDEVVYTKLSFPAPASRTLSVICRIVRGKIRQFKTGLSSRVGSEPKPSLSMKLHLADGQTPLGVNPAAARLPVPHASLQTTNRAREPQLLKPTCLEPVLRNKRSHRNEKPGHRQEEQPPARRN</sequence>